<dbReference type="PROSITE" id="PS00518">
    <property type="entry name" value="ZF_RING_1"/>
    <property type="match status" value="1"/>
</dbReference>
<name>A0A2G9QM32_AQUCT</name>
<dbReference type="GO" id="GO:0007219">
    <property type="term" value="P:Notch signaling pathway"/>
    <property type="evidence" value="ECO:0007669"/>
    <property type="project" value="InterPro"/>
</dbReference>
<dbReference type="InterPro" id="IPR001841">
    <property type="entry name" value="Znf_RING"/>
</dbReference>
<evidence type="ECO:0000256" key="2">
    <source>
        <dbReference type="ARBA" id="ARBA00004906"/>
    </source>
</evidence>
<keyword evidence="9" id="KW-0963">Cytoplasm</keyword>
<evidence type="ECO:0000256" key="10">
    <source>
        <dbReference type="SAM" id="MobiDB-lite"/>
    </source>
</evidence>
<gene>
    <name evidence="12" type="ORF">AB205_0197590</name>
</gene>
<evidence type="ECO:0000313" key="12">
    <source>
        <dbReference type="EMBL" id="PIO16605.1"/>
    </source>
</evidence>
<dbReference type="InterPro" id="IPR039396">
    <property type="entry name" value="Deltex_C"/>
</dbReference>
<evidence type="ECO:0000256" key="3">
    <source>
        <dbReference type="ARBA" id="ARBA00009413"/>
    </source>
</evidence>
<dbReference type="Proteomes" id="UP000228934">
    <property type="component" value="Unassembled WGS sequence"/>
</dbReference>
<dbReference type="SMART" id="SM00184">
    <property type="entry name" value="RING"/>
    <property type="match status" value="1"/>
</dbReference>
<dbReference type="InterPro" id="IPR039398">
    <property type="entry name" value="Deltex_fam"/>
</dbReference>
<keyword evidence="6 8" id="KW-0863">Zinc-finger</keyword>
<dbReference type="AlphaFoldDB" id="A0A2G9QM32"/>
<feature type="region of interest" description="Disordered" evidence="10">
    <location>
        <begin position="408"/>
        <end position="429"/>
    </location>
</feature>
<dbReference type="PANTHER" id="PTHR12622">
    <property type="entry name" value="DELTEX-RELATED"/>
    <property type="match status" value="1"/>
</dbReference>
<feature type="non-terminal residue" evidence="12">
    <location>
        <position position="693"/>
    </location>
</feature>
<dbReference type="GO" id="GO:0016567">
    <property type="term" value="P:protein ubiquitination"/>
    <property type="evidence" value="ECO:0007669"/>
    <property type="project" value="UniProtKB-UniRule"/>
</dbReference>
<evidence type="ECO:0000256" key="5">
    <source>
        <dbReference type="ARBA" id="ARBA00022723"/>
    </source>
</evidence>
<dbReference type="Gene3D" id="3.30.390.130">
    <property type="match status" value="1"/>
</dbReference>
<dbReference type="PROSITE" id="PS50089">
    <property type="entry name" value="ZF_RING_2"/>
    <property type="match status" value="1"/>
</dbReference>
<evidence type="ECO:0000256" key="4">
    <source>
        <dbReference type="ARBA" id="ARBA00022679"/>
    </source>
</evidence>
<evidence type="ECO:0000256" key="1">
    <source>
        <dbReference type="ARBA" id="ARBA00000900"/>
    </source>
</evidence>
<dbReference type="SUPFAM" id="SSF57850">
    <property type="entry name" value="RING/U-box"/>
    <property type="match status" value="1"/>
</dbReference>
<keyword evidence="7 9" id="KW-0862">Zinc</keyword>
<evidence type="ECO:0000256" key="6">
    <source>
        <dbReference type="ARBA" id="ARBA00022771"/>
    </source>
</evidence>
<feature type="compositionally biased region" description="Polar residues" evidence="10">
    <location>
        <begin position="567"/>
        <end position="594"/>
    </location>
</feature>
<feature type="compositionally biased region" description="Basic and acidic residues" evidence="10">
    <location>
        <begin position="30"/>
        <end position="52"/>
    </location>
</feature>
<evidence type="ECO:0000256" key="8">
    <source>
        <dbReference type="PROSITE-ProRule" id="PRU00175"/>
    </source>
</evidence>
<dbReference type="GO" id="GO:0008270">
    <property type="term" value="F:zinc ion binding"/>
    <property type="evidence" value="ECO:0007669"/>
    <property type="project" value="UniProtKB-KW"/>
</dbReference>
<dbReference type="Pfam" id="PF21718">
    <property type="entry name" value="KH_DTX3L"/>
    <property type="match status" value="2"/>
</dbReference>
<reference evidence="13" key="1">
    <citation type="journal article" date="2017" name="Nat. Commun.">
        <title>The North American bullfrog draft genome provides insight into hormonal regulation of long noncoding RNA.</title>
        <authorList>
            <person name="Hammond S.A."/>
            <person name="Warren R.L."/>
            <person name="Vandervalk B.P."/>
            <person name="Kucuk E."/>
            <person name="Khan H."/>
            <person name="Gibb E.A."/>
            <person name="Pandoh P."/>
            <person name="Kirk H."/>
            <person name="Zhao Y."/>
            <person name="Jones M."/>
            <person name="Mungall A.J."/>
            <person name="Coope R."/>
            <person name="Pleasance S."/>
            <person name="Moore R.A."/>
            <person name="Holt R.A."/>
            <person name="Round J.M."/>
            <person name="Ohora S."/>
            <person name="Walle B.V."/>
            <person name="Veldhoen N."/>
            <person name="Helbing C.C."/>
            <person name="Birol I."/>
        </authorList>
    </citation>
    <scope>NUCLEOTIDE SEQUENCE [LARGE SCALE GENOMIC DNA]</scope>
</reference>
<feature type="compositionally biased region" description="Basic and acidic residues" evidence="10">
    <location>
        <begin position="71"/>
        <end position="83"/>
    </location>
</feature>
<feature type="compositionally biased region" description="Basic and acidic residues" evidence="10">
    <location>
        <begin position="154"/>
        <end position="176"/>
    </location>
</feature>
<sequence>TDPQHENNHNQDSRKRKNSSITDPDPGNGDPKRSGDDSTGRKECESGVDEKNNNVNSSAPKSLTEDYGYNSHEHSATPRDGSRKNSVRCHLSKEEADHRQGNNRDTNIWERSPSLTDRGSIDGDSTKRGQWKNRIDFGGTDGKEQDINSSEPKSLTEIDKSKSHEDSFTSRNESRRNLLARHSSREEPEKKRPAVPPEIFSEVTAKLNKEWFTKTLQEGIKVEIPSLSVRNESDFVEVIGKFEEIKLVHNYLQGKLEQKFSAEKPPDTSSDWGSTDSQADQVCFPSALYEYIMEIYRTEIDKLERRYQVKIVHRSTPEGSTYVRFIPQGSESSPEKAKEKFTDKVQKVMDDWTQVIVDSSVVTLTISDINDRVKGQWNNTLVIQGENKDIILRGPRDELSQVKTFLEKGDHKPADHKPADHKPARPRRDVNISTSNMKMELEVDARHMDILKKLKHREISDIEKKFNVKMEEKKKNVSSLVTFRTMNAPPDLSPHASHSFITLLQKTFFNIERKEISVKPEFPEERVSLVQEQLMMSGIDIVMEYSKGTVLLIGHPVHVAFAEEKLSGNQNPGRGQTGASSGEKTDTDSSSAATQKAEEPDKCPICQCEIEDKVILEKCKHAYCKECLKRAKAHKPVCAICGVPYGKVIGDQPDGTMNVNTNKYSSLPGYPGYGTIQIHYDIPSGTQKIKDDF</sequence>
<evidence type="ECO:0000259" key="11">
    <source>
        <dbReference type="PROSITE" id="PS50089"/>
    </source>
</evidence>
<dbReference type="UniPathway" id="UPA00143"/>
<dbReference type="EMBL" id="KV959429">
    <property type="protein sequence ID" value="PIO16605.1"/>
    <property type="molecule type" value="Genomic_DNA"/>
</dbReference>
<dbReference type="EC" id="2.3.2.27" evidence="9"/>
<comment type="subcellular location">
    <subcellularLocation>
        <location evidence="9">Cytoplasm</location>
    </subcellularLocation>
</comment>
<dbReference type="GO" id="GO:0005737">
    <property type="term" value="C:cytoplasm"/>
    <property type="evidence" value="ECO:0007669"/>
    <property type="project" value="UniProtKB-SubCell"/>
</dbReference>
<dbReference type="OrthoDB" id="527344at2759"/>
<comment type="catalytic activity">
    <reaction evidence="1 9">
        <text>S-ubiquitinyl-[E2 ubiquitin-conjugating enzyme]-L-cysteine + [acceptor protein]-L-lysine = [E2 ubiquitin-conjugating enzyme]-L-cysteine + N(6)-ubiquitinyl-[acceptor protein]-L-lysine.</text>
        <dbReference type="EC" id="2.3.2.27"/>
    </reaction>
</comment>
<feature type="compositionally biased region" description="Basic and acidic residues" evidence="10">
    <location>
        <begin position="91"/>
        <end position="102"/>
    </location>
</feature>
<dbReference type="GO" id="GO:0061630">
    <property type="term" value="F:ubiquitin protein ligase activity"/>
    <property type="evidence" value="ECO:0007669"/>
    <property type="project" value="UniProtKB-UniRule"/>
</dbReference>
<feature type="region of interest" description="Disordered" evidence="10">
    <location>
        <begin position="1"/>
        <end position="197"/>
    </location>
</feature>
<evidence type="ECO:0000256" key="9">
    <source>
        <dbReference type="RuleBase" id="RU367105"/>
    </source>
</evidence>
<dbReference type="InterPro" id="IPR048409">
    <property type="entry name" value="DTX3L_KH-like"/>
</dbReference>
<keyword evidence="4 9" id="KW-0808">Transferase</keyword>
<organism evidence="12 13">
    <name type="scientific">Aquarana catesbeiana</name>
    <name type="common">American bullfrog</name>
    <name type="synonym">Rana catesbeiana</name>
    <dbReference type="NCBI Taxonomy" id="8400"/>
    <lineage>
        <taxon>Eukaryota</taxon>
        <taxon>Metazoa</taxon>
        <taxon>Chordata</taxon>
        <taxon>Craniata</taxon>
        <taxon>Vertebrata</taxon>
        <taxon>Euteleostomi</taxon>
        <taxon>Amphibia</taxon>
        <taxon>Batrachia</taxon>
        <taxon>Anura</taxon>
        <taxon>Neobatrachia</taxon>
        <taxon>Ranoidea</taxon>
        <taxon>Ranidae</taxon>
        <taxon>Aquarana</taxon>
    </lineage>
</organism>
<accession>A0A2G9QM32</accession>
<keyword evidence="13" id="KW-1185">Reference proteome</keyword>
<dbReference type="InterPro" id="IPR017907">
    <property type="entry name" value="Znf_RING_CS"/>
</dbReference>
<protein>
    <recommendedName>
        <fullName evidence="9">E3 ubiquitin-protein ligase</fullName>
        <ecNumber evidence="9">2.3.2.27</ecNumber>
    </recommendedName>
</protein>
<feature type="domain" description="RING-type" evidence="11">
    <location>
        <begin position="603"/>
        <end position="641"/>
    </location>
</feature>
<dbReference type="Pfam" id="PF18102">
    <property type="entry name" value="DTC"/>
    <property type="match status" value="1"/>
</dbReference>
<proteinExistence type="inferred from homology"/>
<feature type="region of interest" description="Disordered" evidence="10">
    <location>
        <begin position="565"/>
        <end position="596"/>
    </location>
</feature>
<comment type="similarity">
    <text evidence="3 9">Belongs to the Deltex family.</text>
</comment>
<dbReference type="InterPro" id="IPR013083">
    <property type="entry name" value="Znf_RING/FYVE/PHD"/>
</dbReference>
<feature type="compositionally biased region" description="Basic and acidic residues" evidence="10">
    <location>
        <begin position="183"/>
        <end position="192"/>
    </location>
</feature>
<dbReference type="InterPro" id="IPR039399">
    <property type="entry name" value="Deltex_C_sf"/>
</dbReference>
<dbReference type="Gene3D" id="3.30.40.10">
    <property type="entry name" value="Zinc/RING finger domain, C3HC4 (zinc finger)"/>
    <property type="match status" value="1"/>
</dbReference>
<comment type="pathway">
    <text evidence="2 9">Protein modification; protein ubiquitination.</text>
</comment>
<keyword evidence="5 9" id="KW-0479">Metal-binding</keyword>
<feature type="non-terminal residue" evidence="12">
    <location>
        <position position="1"/>
    </location>
</feature>
<feature type="compositionally biased region" description="Basic and acidic residues" evidence="10">
    <location>
        <begin position="1"/>
        <end position="13"/>
    </location>
</feature>
<evidence type="ECO:0000313" key="13">
    <source>
        <dbReference type="Proteomes" id="UP000228934"/>
    </source>
</evidence>
<dbReference type="Pfam" id="PF13639">
    <property type="entry name" value="zf-RING_2"/>
    <property type="match status" value="1"/>
</dbReference>
<evidence type="ECO:0000256" key="7">
    <source>
        <dbReference type="ARBA" id="ARBA00022833"/>
    </source>
</evidence>